<name>A0A918S2X1_9GAMM</name>
<accession>A0A918S2X1</accession>
<feature type="transmembrane region" description="Helical" evidence="1">
    <location>
        <begin position="146"/>
        <end position="164"/>
    </location>
</feature>
<organism evidence="2 3">
    <name type="scientific">Arenicella chitinivorans</name>
    <dbReference type="NCBI Taxonomy" id="1329800"/>
    <lineage>
        <taxon>Bacteria</taxon>
        <taxon>Pseudomonadati</taxon>
        <taxon>Pseudomonadota</taxon>
        <taxon>Gammaproteobacteria</taxon>
        <taxon>Arenicellales</taxon>
        <taxon>Arenicellaceae</taxon>
        <taxon>Arenicella</taxon>
    </lineage>
</organism>
<evidence type="ECO:0000256" key="1">
    <source>
        <dbReference type="SAM" id="Phobius"/>
    </source>
</evidence>
<dbReference type="Pfam" id="PF06197">
    <property type="entry name" value="DUF998"/>
    <property type="match status" value="1"/>
</dbReference>
<sequence length="195" mass="21591">MDKLFFRLGMLSGPWWVVTLAIFGALYPNYSHLYKAVSELGAFGAPHALAMNVLCLFLTGLFVILSGVGFRNFLLKQQYSTSAAWWVVILGVMLAGASVPADMDLRFASPWTVLHGIFVLLGVVPFFVASWKTHRALRDLNIQSRVVSHFPVLIIPVFLLHGLLDQGGLVQRLTILIVLTWVGLLSRHVSKAKCT</sequence>
<gene>
    <name evidence="2" type="ORF">GCM10008090_29710</name>
</gene>
<keyword evidence="1" id="KW-0812">Transmembrane</keyword>
<feature type="transmembrane region" description="Helical" evidence="1">
    <location>
        <begin position="12"/>
        <end position="30"/>
    </location>
</feature>
<dbReference type="EMBL" id="BMXA01000007">
    <property type="protein sequence ID" value="GHA18197.1"/>
    <property type="molecule type" value="Genomic_DNA"/>
</dbReference>
<protein>
    <recommendedName>
        <fullName evidence="4">DUF998 domain-containing protein</fullName>
    </recommendedName>
</protein>
<reference evidence="2" key="1">
    <citation type="journal article" date="2014" name="Int. J. Syst. Evol. Microbiol.">
        <title>Complete genome sequence of Corynebacterium casei LMG S-19264T (=DSM 44701T), isolated from a smear-ripened cheese.</title>
        <authorList>
            <consortium name="US DOE Joint Genome Institute (JGI-PGF)"/>
            <person name="Walter F."/>
            <person name="Albersmeier A."/>
            <person name="Kalinowski J."/>
            <person name="Ruckert C."/>
        </authorList>
    </citation>
    <scope>NUCLEOTIDE SEQUENCE</scope>
    <source>
        <strain evidence="2">KCTC 12711</strain>
    </source>
</reference>
<keyword evidence="3" id="KW-1185">Reference proteome</keyword>
<keyword evidence="1" id="KW-1133">Transmembrane helix</keyword>
<evidence type="ECO:0008006" key="4">
    <source>
        <dbReference type="Google" id="ProtNLM"/>
    </source>
</evidence>
<dbReference type="Proteomes" id="UP000614811">
    <property type="component" value="Unassembled WGS sequence"/>
</dbReference>
<dbReference type="AlphaFoldDB" id="A0A918S2X1"/>
<keyword evidence="1" id="KW-0472">Membrane</keyword>
<evidence type="ECO:0000313" key="2">
    <source>
        <dbReference type="EMBL" id="GHA18197.1"/>
    </source>
</evidence>
<feature type="transmembrane region" description="Helical" evidence="1">
    <location>
        <begin position="82"/>
        <end position="101"/>
    </location>
</feature>
<evidence type="ECO:0000313" key="3">
    <source>
        <dbReference type="Proteomes" id="UP000614811"/>
    </source>
</evidence>
<feature type="transmembrane region" description="Helical" evidence="1">
    <location>
        <begin position="113"/>
        <end position="134"/>
    </location>
</feature>
<comment type="caution">
    <text evidence="2">The sequence shown here is derived from an EMBL/GenBank/DDBJ whole genome shotgun (WGS) entry which is preliminary data.</text>
</comment>
<dbReference type="InterPro" id="IPR009339">
    <property type="entry name" value="DUF998"/>
</dbReference>
<feature type="transmembrane region" description="Helical" evidence="1">
    <location>
        <begin position="50"/>
        <end position="70"/>
    </location>
</feature>
<dbReference type="RefSeq" id="WP_189402500.1">
    <property type="nucleotide sequence ID" value="NZ_BMXA01000007.1"/>
</dbReference>
<proteinExistence type="predicted"/>
<reference evidence="2" key="2">
    <citation type="submission" date="2020-09" db="EMBL/GenBank/DDBJ databases">
        <authorList>
            <person name="Sun Q."/>
            <person name="Kim S."/>
        </authorList>
    </citation>
    <scope>NUCLEOTIDE SEQUENCE</scope>
    <source>
        <strain evidence="2">KCTC 12711</strain>
    </source>
</reference>
<feature type="transmembrane region" description="Helical" evidence="1">
    <location>
        <begin position="170"/>
        <end position="189"/>
    </location>
</feature>